<feature type="transmembrane region" description="Helical" evidence="1">
    <location>
        <begin position="110"/>
        <end position="127"/>
    </location>
</feature>
<evidence type="ECO:0000313" key="3">
    <source>
        <dbReference type="Proteomes" id="UP000431304"/>
    </source>
</evidence>
<proteinExistence type="predicted"/>
<dbReference type="SUPFAM" id="SSF103473">
    <property type="entry name" value="MFS general substrate transporter"/>
    <property type="match status" value="1"/>
</dbReference>
<evidence type="ECO:0000256" key="1">
    <source>
        <dbReference type="SAM" id="Phobius"/>
    </source>
</evidence>
<dbReference type="NCBIfam" id="TIGR00792">
    <property type="entry name" value="gph"/>
    <property type="match status" value="1"/>
</dbReference>
<keyword evidence="1" id="KW-0812">Transmembrane</keyword>
<dbReference type="InterPro" id="IPR039672">
    <property type="entry name" value="MFS_2"/>
</dbReference>
<keyword evidence="1" id="KW-0472">Membrane</keyword>
<dbReference type="InterPro" id="IPR001927">
    <property type="entry name" value="Na/Gal_symport"/>
</dbReference>
<name>A0A844E1F3_EUBRA</name>
<dbReference type="Proteomes" id="UP000431304">
    <property type="component" value="Unassembled WGS sequence"/>
</dbReference>
<protein>
    <recommendedName>
        <fullName evidence="4">MFS transporter</fullName>
    </recommendedName>
</protein>
<gene>
    <name evidence="2" type="ORF">GKE72_13380</name>
</gene>
<feature type="transmembrane region" description="Helical" evidence="1">
    <location>
        <begin position="322"/>
        <end position="340"/>
    </location>
</feature>
<evidence type="ECO:0000313" key="2">
    <source>
        <dbReference type="EMBL" id="MSD17032.1"/>
    </source>
</evidence>
<feature type="transmembrane region" description="Helical" evidence="1">
    <location>
        <begin position="183"/>
        <end position="205"/>
    </location>
</feature>
<dbReference type="InterPro" id="IPR036259">
    <property type="entry name" value="MFS_trans_sf"/>
</dbReference>
<feature type="transmembrane region" description="Helical" evidence="1">
    <location>
        <begin position="148"/>
        <end position="171"/>
    </location>
</feature>
<accession>A0A844E1F3</accession>
<dbReference type="GO" id="GO:0015293">
    <property type="term" value="F:symporter activity"/>
    <property type="evidence" value="ECO:0007669"/>
    <property type="project" value="InterPro"/>
</dbReference>
<dbReference type="EMBL" id="WKRA01000027">
    <property type="protein sequence ID" value="MSD17032.1"/>
    <property type="molecule type" value="Genomic_DNA"/>
</dbReference>
<dbReference type="PANTHER" id="PTHR11328:SF24">
    <property type="entry name" value="MAJOR FACILITATOR SUPERFAMILY (MFS) PROFILE DOMAIN-CONTAINING PROTEIN"/>
    <property type="match status" value="1"/>
</dbReference>
<feature type="transmembrane region" description="Helical" evidence="1">
    <location>
        <begin position="82"/>
        <end position="104"/>
    </location>
</feature>
<comment type="caution">
    <text evidence="2">The sequence shown here is derived from an EMBL/GenBank/DDBJ whole genome shotgun (WGS) entry which is preliminary data.</text>
</comment>
<feature type="transmembrane region" description="Helical" evidence="1">
    <location>
        <begin position="226"/>
        <end position="245"/>
    </location>
</feature>
<dbReference type="GO" id="GO:0006814">
    <property type="term" value="P:sodium ion transport"/>
    <property type="evidence" value="ECO:0007669"/>
    <property type="project" value="InterPro"/>
</dbReference>
<feature type="transmembrane region" description="Helical" evidence="1">
    <location>
        <begin position="403"/>
        <end position="428"/>
    </location>
</feature>
<feature type="transmembrane region" description="Helical" evidence="1">
    <location>
        <begin position="265"/>
        <end position="289"/>
    </location>
</feature>
<dbReference type="GO" id="GO:0008643">
    <property type="term" value="P:carbohydrate transport"/>
    <property type="evidence" value="ECO:0007669"/>
    <property type="project" value="InterPro"/>
</dbReference>
<sequence length="452" mass="49079">MKREKLKLSTILSYALATGSGYQIMGSLVGAYLMIFLTDTFGVPAGAVGVITVVASVWDAINDPMMGTIADRTKSRWGKYRPYFLFIPAILTVVVVLLFASPNIGTHGKIIWTAVFYILYGMLRTAIEIPSGALINAVTDEPSERSKMINAYTMVMGICTTIATSFGLSLVSLFGGDNTAKGYMIVVGLAGVIMTITCWMCFSTTKETCVQHNEQKPLLEEIKSLFHVKGLLSVIAVWLAAYTAYNIMMSSSVYYIMYCLCRPDLISMYMLDVSLVGLLGIVIIVPLFMRLFHKTQKAFAISQVAVIICDILIVIFHGNMAVLFICSGVASMFATASMPFSAMMMTEMTDLVLIDSGRVVNGTMAALKGFSNKAGIAISSAVVSFTLAATGYIANAIGQEPQAVITGITVARFVVPVICGIVIILALVKYPITDEIRQKVRAVYEKQHTENK</sequence>
<dbReference type="GO" id="GO:0005886">
    <property type="term" value="C:plasma membrane"/>
    <property type="evidence" value="ECO:0007669"/>
    <property type="project" value="TreeGrafter"/>
</dbReference>
<dbReference type="AlphaFoldDB" id="A0A844E1F3"/>
<keyword evidence="1" id="KW-1133">Transmembrane helix</keyword>
<feature type="transmembrane region" description="Helical" evidence="1">
    <location>
        <begin position="298"/>
        <end position="316"/>
    </location>
</feature>
<dbReference type="RefSeq" id="WP_154314987.1">
    <property type="nucleotide sequence ID" value="NZ_WKRA01000027.1"/>
</dbReference>
<reference evidence="2 3" key="1">
    <citation type="journal article" date="2019" name="Nat. Med.">
        <title>A library of human gut bacterial isolates paired with longitudinal multiomics data enables mechanistic microbiome research.</title>
        <authorList>
            <person name="Poyet M."/>
            <person name="Groussin M."/>
            <person name="Gibbons S.M."/>
            <person name="Avila-Pacheco J."/>
            <person name="Jiang X."/>
            <person name="Kearney S.M."/>
            <person name="Perrotta A.R."/>
            <person name="Berdy B."/>
            <person name="Zhao S."/>
            <person name="Lieberman T.D."/>
            <person name="Swanson P.K."/>
            <person name="Smith M."/>
            <person name="Roesemann S."/>
            <person name="Alexander J.E."/>
            <person name="Rich S.A."/>
            <person name="Livny J."/>
            <person name="Vlamakis H."/>
            <person name="Clish C."/>
            <person name="Bullock K."/>
            <person name="Deik A."/>
            <person name="Scott J."/>
            <person name="Pierce K.A."/>
            <person name="Xavier R.J."/>
            <person name="Alm E.J."/>
        </authorList>
    </citation>
    <scope>NUCLEOTIDE SEQUENCE [LARGE SCALE GENOMIC DNA]</scope>
    <source>
        <strain evidence="2 3">BIOML-A3</strain>
    </source>
</reference>
<feature type="transmembrane region" description="Helical" evidence="1">
    <location>
        <begin position="41"/>
        <end position="61"/>
    </location>
</feature>
<organism evidence="2 3">
    <name type="scientific">Eubacterium ramulus</name>
    <dbReference type="NCBI Taxonomy" id="39490"/>
    <lineage>
        <taxon>Bacteria</taxon>
        <taxon>Bacillati</taxon>
        <taxon>Bacillota</taxon>
        <taxon>Clostridia</taxon>
        <taxon>Eubacteriales</taxon>
        <taxon>Eubacteriaceae</taxon>
        <taxon>Eubacterium</taxon>
    </lineage>
</organism>
<dbReference type="Pfam" id="PF13347">
    <property type="entry name" value="MFS_2"/>
    <property type="match status" value="1"/>
</dbReference>
<dbReference type="PANTHER" id="PTHR11328">
    <property type="entry name" value="MAJOR FACILITATOR SUPERFAMILY DOMAIN-CONTAINING PROTEIN"/>
    <property type="match status" value="1"/>
</dbReference>
<evidence type="ECO:0008006" key="4">
    <source>
        <dbReference type="Google" id="ProtNLM"/>
    </source>
</evidence>
<dbReference type="CDD" id="cd17332">
    <property type="entry name" value="MFS_MelB_like"/>
    <property type="match status" value="1"/>
</dbReference>
<feature type="transmembrane region" description="Helical" evidence="1">
    <location>
        <begin position="12"/>
        <end position="35"/>
    </location>
</feature>
<feature type="transmembrane region" description="Helical" evidence="1">
    <location>
        <begin position="374"/>
        <end position="397"/>
    </location>
</feature>
<dbReference type="Gene3D" id="1.20.1250.20">
    <property type="entry name" value="MFS general substrate transporter like domains"/>
    <property type="match status" value="1"/>
</dbReference>